<evidence type="ECO:0000259" key="9">
    <source>
        <dbReference type="Pfam" id="PF02892"/>
    </source>
</evidence>
<dbReference type="GO" id="GO:0008270">
    <property type="term" value="F:zinc ion binding"/>
    <property type="evidence" value="ECO:0007669"/>
    <property type="project" value="UniProtKB-KW"/>
</dbReference>
<keyword evidence="6" id="KW-0238">DNA-binding</keyword>
<evidence type="ECO:0000259" key="10">
    <source>
        <dbReference type="Pfam" id="PF05699"/>
    </source>
</evidence>
<keyword evidence="4" id="KW-0862">Zinc</keyword>
<proteinExistence type="predicted"/>
<accession>A0A6G0WHM7</accession>
<dbReference type="Pfam" id="PF05699">
    <property type="entry name" value="Dimer_Tnp_hAT"/>
    <property type="match status" value="1"/>
</dbReference>
<keyword evidence="2" id="KW-0479">Metal-binding</keyword>
<evidence type="ECO:0008006" key="13">
    <source>
        <dbReference type="Google" id="ProtNLM"/>
    </source>
</evidence>
<sequence length="572" mass="63621">MEQHCDKRGEDEFPTAKKRKTMPNSSFIWDHFERSEDKKSIACLHCLPLGTTVFAYSGGTSTMTRHLRRKHGIFPPGKSEQDYERSHATTVAPTSLSFFDKADDRGLSTAEGAPAADDKLGKLTASRYLKSTCARHTIQWIQYATAKYTPLQLDADLHTLLKKGNGIFNPQQGAPLVASLMELMHSQRTALQTYFDNNQHPLSLSVHEWAGHGHSVVVVTAHWITTEFEPRQCVLDSKLSIEEFTASDTVRVVSDTVTQWKLQNRLCAITVDPKWDSSMTWLESFPDVTVVPCLFKQVANAMEEVLHLSSPLLEKARRIVLAQSVVQMDRPGVWWTSVEMLQALLDHPSWSDGEAEHLQSLVSLVGPFHVLLTQTTAMATTPTLASLVYSLLHGIVKLMANKPDGKSILPLVHAILENPSLTQVCVLDPRFKSLPFLSPADKQRTLDDIQKLLPPKPTLPGTSTSSWSELYPFDDGHASGDMTMYLETPTASDLVDPLAWWKVHRHVYPDLATLARKFLSVSPGAGPVEELMTLDIAARKRDVPTNLISAYLFVRSAFGVAELVEKSSGTYI</sequence>
<keyword evidence="3" id="KW-0863">Zinc-finger</keyword>
<evidence type="ECO:0000256" key="3">
    <source>
        <dbReference type="ARBA" id="ARBA00022771"/>
    </source>
</evidence>
<evidence type="ECO:0000256" key="5">
    <source>
        <dbReference type="ARBA" id="ARBA00023015"/>
    </source>
</evidence>
<reference evidence="11 12" key="1">
    <citation type="submission" date="2019-07" db="EMBL/GenBank/DDBJ databases">
        <title>Genomics analysis of Aphanomyces spp. identifies a new class of oomycete effector associated with host adaptation.</title>
        <authorList>
            <person name="Gaulin E."/>
        </authorList>
    </citation>
    <scope>NUCLEOTIDE SEQUENCE [LARGE SCALE GENOMIC DNA]</scope>
    <source>
        <strain evidence="11 12">ATCC 201684</strain>
    </source>
</reference>
<keyword evidence="12" id="KW-1185">Reference proteome</keyword>
<evidence type="ECO:0000256" key="4">
    <source>
        <dbReference type="ARBA" id="ARBA00022833"/>
    </source>
</evidence>
<dbReference type="InterPro" id="IPR052035">
    <property type="entry name" value="ZnF_BED_domain_contain"/>
</dbReference>
<dbReference type="VEuPathDB" id="FungiDB:AeMF1_012002"/>
<comment type="caution">
    <text evidence="11">The sequence shown here is derived from an EMBL/GenBank/DDBJ whole genome shotgun (WGS) entry which is preliminary data.</text>
</comment>
<dbReference type="InterPro" id="IPR012337">
    <property type="entry name" value="RNaseH-like_sf"/>
</dbReference>
<evidence type="ECO:0000256" key="1">
    <source>
        <dbReference type="ARBA" id="ARBA00004123"/>
    </source>
</evidence>
<comment type="subcellular location">
    <subcellularLocation>
        <location evidence="1">Nucleus</location>
    </subcellularLocation>
</comment>
<keyword evidence="7" id="KW-0804">Transcription</keyword>
<evidence type="ECO:0000313" key="11">
    <source>
        <dbReference type="EMBL" id="KAF0726680.1"/>
    </source>
</evidence>
<dbReference type="Pfam" id="PF02892">
    <property type="entry name" value="zf-BED"/>
    <property type="match status" value="1"/>
</dbReference>
<evidence type="ECO:0000256" key="2">
    <source>
        <dbReference type="ARBA" id="ARBA00022723"/>
    </source>
</evidence>
<dbReference type="SUPFAM" id="SSF53098">
    <property type="entry name" value="Ribonuclease H-like"/>
    <property type="match status" value="1"/>
</dbReference>
<name>A0A6G0WHM7_9STRA</name>
<evidence type="ECO:0000256" key="8">
    <source>
        <dbReference type="ARBA" id="ARBA00023242"/>
    </source>
</evidence>
<evidence type="ECO:0000313" key="12">
    <source>
        <dbReference type="Proteomes" id="UP000481153"/>
    </source>
</evidence>
<dbReference type="SMART" id="SM00614">
    <property type="entry name" value="ZnF_BED"/>
    <property type="match status" value="1"/>
</dbReference>
<dbReference type="InterPro" id="IPR003656">
    <property type="entry name" value="Znf_BED"/>
</dbReference>
<dbReference type="InterPro" id="IPR036236">
    <property type="entry name" value="Znf_C2H2_sf"/>
</dbReference>
<dbReference type="Proteomes" id="UP000481153">
    <property type="component" value="Unassembled WGS sequence"/>
</dbReference>
<gene>
    <name evidence="11" type="ORF">Ae201684_015080</name>
</gene>
<feature type="domain" description="HAT C-terminal dimerisation" evidence="10">
    <location>
        <begin position="483"/>
        <end position="521"/>
    </location>
</feature>
<feature type="domain" description="BED-type" evidence="9">
    <location>
        <begin position="28"/>
        <end position="71"/>
    </location>
</feature>
<dbReference type="EMBL" id="VJMJ01000210">
    <property type="protein sequence ID" value="KAF0726680.1"/>
    <property type="molecule type" value="Genomic_DNA"/>
</dbReference>
<organism evidence="11 12">
    <name type="scientific">Aphanomyces euteiches</name>
    <dbReference type="NCBI Taxonomy" id="100861"/>
    <lineage>
        <taxon>Eukaryota</taxon>
        <taxon>Sar</taxon>
        <taxon>Stramenopiles</taxon>
        <taxon>Oomycota</taxon>
        <taxon>Saprolegniomycetes</taxon>
        <taxon>Saprolegniales</taxon>
        <taxon>Verrucalvaceae</taxon>
        <taxon>Aphanomyces</taxon>
    </lineage>
</organism>
<dbReference type="GO" id="GO:0005634">
    <property type="term" value="C:nucleus"/>
    <property type="evidence" value="ECO:0007669"/>
    <property type="project" value="UniProtKB-SubCell"/>
</dbReference>
<keyword evidence="8" id="KW-0539">Nucleus</keyword>
<evidence type="ECO:0000256" key="6">
    <source>
        <dbReference type="ARBA" id="ARBA00023125"/>
    </source>
</evidence>
<dbReference type="GO" id="GO:0046983">
    <property type="term" value="F:protein dimerization activity"/>
    <property type="evidence" value="ECO:0007669"/>
    <property type="project" value="InterPro"/>
</dbReference>
<dbReference type="InterPro" id="IPR008906">
    <property type="entry name" value="HATC_C_dom"/>
</dbReference>
<dbReference type="GO" id="GO:0003677">
    <property type="term" value="F:DNA binding"/>
    <property type="evidence" value="ECO:0007669"/>
    <property type="project" value="UniProtKB-KW"/>
</dbReference>
<evidence type="ECO:0000256" key="7">
    <source>
        <dbReference type="ARBA" id="ARBA00023163"/>
    </source>
</evidence>
<dbReference type="GO" id="GO:0009791">
    <property type="term" value="P:post-embryonic development"/>
    <property type="evidence" value="ECO:0007669"/>
    <property type="project" value="UniProtKB-ARBA"/>
</dbReference>
<keyword evidence="5" id="KW-0805">Transcription regulation</keyword>
<protein>
    <recommendedName>
        <fullName evidence="13">BED-type domain-containing protein</fullName>
    </recommendedName>
</protein>
<dbReference type="AlphaFoldDB" id="A0A6G0WHM7"/>
<dbReference type="PANTHER" id="PTHR46481">
    <property type="entry name" value="ZINC FINGER BED DOMAIN-CONTAINING PROTEIN 4"/>
    <property type="match status" value="1"/>
</dbReference>
<dbReference type="SUPFAM" id="SSF57667">
    <property type="entry name" value="beta-beta-alpha zinc fingers"/>
    <property type="match status" value="1"/>
</dbReference>
<dbReference type="PANTHER" id="PTHR46481:SF10">
    <property type="entry name" value="ZINC FINGER BED DOMAIN-CONTAINING PROTEIN 39"/>
    <property type="match status" value="1"/>
</dbReference>